<evidence type="ECO:0000256" key="1">
    <source>
        <dbReference type="SAM" id="MobiDB-lite"/>
    </source>
</evidence>
<dbReference type="EMBL" id="QCYY01000516">
    <property type="protein sequence ID" value="ROT84652.1"/>
    <property type="molecule type" value="Genomic_DNA"/>
</dbReference>
<gene>
    <name evidence="2" type="ORF">C7M84_022164</name>
</gene>
<proteinExistence type="predicted"/>
<name>A0A3R7Q2Y0_PENVA</name>
<organism evidence="2 3">
    <name type="scientific">Penaeus vannamei</name>
    <name type="common">Whiteleg shrimp</name>
    <name type="synonym">Litopenaeus vannamei</name>
    <dbReference type="NCBI Taxonomy" id="6689"/>
    <lineage>
        <taxon>Eukaryota</taxon>
        <taxon>Metazoa</taxon>
        <taxon>Ecdysozoa</taxon>
        <taxon>Arthropoda</taxon>
        <taxon>Crustacea</taxon>
        <taxon>Multicrustacea</taxon>
        <taxon>Malacostraca</taxon>
        <taxon>Eumalacostraca</taxon>
        <taxon>Eucarida</taxon>
        <taxon>Decapoda</taxon>
        <taxon>Dendrobranchiata</taxon>
        <taxon>Penaeoidea</taxon>
        <taxon>Penaeidae</taxon>
        <taxon>Penaeus</taxon>
    </lineage>
</organism>
<keyword evidence="3" id="KW-1185">Reference proteome</keyword>
<protein>
    <submittedName>
        <fullName evidence="2">Uncharacterized protein</fullName>
    </submittedName>
</protein>
<sequence>MRPALSVSRLHCKGPACTQGRVNNGHSRDKAGNPIKPKSSRSSHLRAYAVTSRAVCQRHLPLVSDYFNHRTFDTDLVYHPATRGNTYKITIPDGVGEHKRGTWAAVAGRLQQQS</sequence>
<feature type="region of interest" description="Disordered" evidence="1">
    <location>
        <begin position="15"/>
        <end position="44"/>
    </location>
</feature>
<evidence type="ECO:0000313" key="2">
    <source>
        <dbReference type="EMBL" id="ROT84652.1"/>
    </source>
</evidence>
<dbReference type="AlphaFoldDB" id="A0A3R7Q2Y0"/>
<comment type="caution">
    <text evidence="2">The sequence shown here is derived from an EMBL/GenBank/DDBJ whole genome shotgun (WGS) entry which is preliminary data.</text>
</comment>
<reference evidence="2 3" key="1">
    <citation type="submission" date="2018-04" db="EMBL/GenBank/DDBJ databases">
        <authorList>
            <person name="Zhang X."/>
            <person name="Yuan J."/>
            <person name="Li F."/>
            <person name="Xiang J."/>
        </authorList>
    </citation>
    <scope>NUCLEOTIDE SEQUENCE [LARGE SCALE GENOMIC DNA]</scope>
    <source>
        <tissue evidence="2">Muscle</tissue>
    </source>
</reference>
<dbReference type="Proteomes" id="UP000283509">
    <property type="component" value="Unassembled WGS sequence"/>
</dbReference>
<accession>A0A3R7Q2Y0</accession>
<evidence type="ECO:0000313" key="3">
    <source>
        <dbReference type="Proteomes" id="UP000283509"/>
    </source>
</evidence>
<reference evidence="2 3" key="2">
    <citation type="submission" date="2019-01" db="EMBL/GenBank/DDBJ databases">
        <title>The decoding of complex shrimp genome reveals the adaptation for benthos swimmer, frequently molting mechanism and breeding impact on genome.</title>
        <authorList>
            <person name="Sun Y."/>
            <person name="Gao Y."/>
            <person name="Yu Y."/>
        </authorList>
    </citation>
    <scope>NUCLEOTIDE SEQUENCE [LARGE SCALE GENOMIC DNA]</scope>
    <source>
        <tissue evidence="2">Muscle</tissue>
    </source>
</reference>